<accession>A0A4S2JTR6</accession>
<evidence type="ECO:0000256" key="10">
    <source>
        <dbReference type="ARBA" id="ARBA00023235"/>
    </source>
</evidence>
<evidence type="ECO:0000313" key="15">
    <source>
        <dbReference type="EMBL" id="TGZ38107.1"/>
    </source>
</evidence>
<dbReference type="EC" id="3.1.2.22" evidence="4"/>
<name>A0A4S2JTR6_9HYME</name>
<evidence type="ECO:0000256" key="1">
    <source>
        <dbReference type="ARBA" id="ARBA00004275"/>
    </source>
</evidence>
<evidence type="ECO:0000256" key="13">
    <source>
        <dbReference type="ARBA" id="ARBA00048656"/>
    </source>
</evidence>
<dbReference type="GO" id="GO:0008474">
    <property type="term" value="F:palmitoyl-(protein) hydrolase activity"/>
    <property type="evidence" value="ECO:0007669"/>
    <property type="project" value="UniProtKB-EC"/>
</dbReference>
<dbReference type="CDD" id="cd06558">
    <property type="entry name" value="crotonase-like"/>
    <property type="match status" value="1"/>
</dbReference>
<dbReference type="SUPFAM" id="SSF53474">
    <property type="entry name" value="alpha/beta-Hydrolases"/>
    <property type="match status" value="1"/>
</dbReference>
<dbReference type="InterPro" id="IPR001753">
    <property type="entry name" value="Enoyl-CoA_hydra/iso"/>
</dbReference>
<comment type="caution">
    <text evidence="15">The sequence shown here is derived from an EMBL/GenBank/DDBJ whole genome shotgun (WGS) entry which is preliminary data.</text>
</comment>
<dbReference type="InterPro" id="IPR003140">
    <property type="entry name" value="PLipase/COase/thioEstase"/>
</dbReference>
<dbReference type="FunFam" id="3.40.50.1820:FF:000010">
    <property type="entry name" value="Acyl-protein thioesterase 2"/>
    <property type="match status" value="1"/>
</dbReference>
<gene>
    <name evidence="15" type="ORF">DBV15_09050</name>
</gene>
<evidence type="ECO:0000313" key="16">
    <source>
        <dbReference type="Proteomes" id="UP000310200"/>
    </source>
</evidence>
<comment type="subcellular location">
    <subcellularLocation>
        <location evidence="2">Cytoplasm</location>
    </subcellularLocation>
    <subcellularLocation>
        <location evidence="1">Peroxisome</location>
    </subcellularLocation>
</comment>
<dbReference type="InterPro" id="IPR051053">
    <property type="entry name" value="ECH/Chromodomain_protein"/>
</dbReference>
<organism evidence="15 16">
    <name type="scientific">Temnothorax longispinosus</name>
    <dbReference type="NCBI Taxonomy" id="300112"/>
    <lineage>
        <taxon>Eukaryota</taxon>
        <taxon>Metazoa</taxon>
        <taxon>Ecdysozoa</taxon>
        <taxon>Arthropoda</taxon>
        <taxon>Hexapoda</taxon>
        <taxon>Insecta</taxon>
        <taxon>Pterygota</taxon>
        <taxon>Neoptera</taxon>
        <taxon>Endopterygota</taxon>
        <taxon>Hymenoptera</taxon>
        <taxon>Apocrita</taxon>
        <taxon>Aculeata</taxon>
        <taxon>Formicoidea</taxon>
        <taxon>Formicidae</taxon>
        <taxon>Myrmicinae</taxon>
        <taxon>Temnothorax</taxon>
    </lineage>
</organism>
<evidence type="ECO:0000256" key="8">
    <source>
        <dbReference type="ARBA" id="ARBA00023098"/>
    </source>
</evidence>
<evidence type="ECO:0000256" key="11">
    <source>
        <dbReference type="ARBA" id="ARBA00031195"/>
    </source>
</evidence>
<feature type="domain" description="Phospholipase/carboxylesterase/thioesterase" evidence="14">
    <location>
        <begin position="59"/>
        <end position="270"/>
    </location>
</feature>
<keyword evidence="10" id="KW-0413">Isomerase</keyword>
<dbReference type="Gene3D" id="3.90.226.10">
    <property type="entry name" value="2-enoyl-CoA Hydratase, Chain A, domain 1"/>
    <property type="match status" value="1"/>
</dbReference>
<evidence type="ECO:0000256" key="2">
    <source>
        <dbReference type="ARBA" id="ARBA00004496"/>
    </source>
</evidence>
<keyword evidence="16" id="KW-1185">Reference proteome</keyword>
<dbReference type="InterPro" id="IPR014748">
    <property type="entry name" value="Enoyl-CoA_hydra_C"/>
</dbReference>
<evidence type="ECO:0000256" key="3">
    <source>
        <dbReference type="ARBA" id="ARBA00006499"/>
    </source>
</evidence>
<dbReference type="InterPro" id="IPR029045">
    <property type="entry name" value="ClpP/crotonase-like_dom_sf"/>
</dbReference>
<dbReference type="GO" id="GO:0006631">
    <property type="term" value="P:fatty acid metabolic process"/>
    <property type="evidence" value="ECO:0007669"/>
    <property type="project" value="UniProtKB-KW"/>
</dbReference>
<evidence type="ECO:0000256" key="12">
    <source>
        <dbReference type="ARBA" id="ARBA00047337"/>
    </source>
</evidence>
<dbReference type="AlphaFoldDB" id="A0A4S2JTR6"/>
<proteinExistence type="inferred from homology"/>
<dbReference type="Proteomes" id="UP000310200">
    <property type="component" value="Unassembled WGS sequence"/>
</dbReference>
<evidence type="ECO:0000256" key="9">
    <source>
        <dbReference type="ARBA" id="ARBA00023140"/>
    </source>
</evidence>
<dbReference type="InterPro" id="IPR029058">
    <property type="entry name" value="AB_hydrolase_fold"/>
</dbReference>
<dbReference type="SUPFAM" id="SSF52096">
    <property type="entry name" value="ClpP/crotonase"/>
    <property type="match status" value="1"/>
</dbReference>
<keyword evidence="5" id="KW-0963">Cytoplasm</keyword>
<sequence length="525" mass="58236">MWASVKYQCTEFQSLSNARRINVDREINQESMNATGLLKQLMGNLLFAGRPKKRQNMTSPVVISATAKHTATLIFFHGLGDTGHGWASSMGAVRSPHIKVICPTAPTIPVTFNAGFRMPAWFDLRSLDSSGPEDEEGIRKATEMVHSLIAEEVAAGIPTTRIVLGGFSQGGALAIYSALTFPEPLAGVIALSAWLLLHKKFPAEAIGNRNTPLLQCHGDCDPIVPYKWGQTTATLLKQFMTQTEFKTYRGMMHTTDQEEMRDIKKFIEKVLKPMTHVSSFILSSLKNGIQKVVLNKPAKKNALSPQMYKELTMLLNESAENNEVMVFALTANGDFFSSGNDLIASMELTLSSSLVIVKEFIDAVIMYPKLLIAVVNGPAIGIATTILGMFDIVYASDKAYFQTPFSSLGLVAEGCSSYTFPRLLGHSKAGEMLYLGYKMNAQEANQYGLVSKVYNHDSLEEVWNYLNMISTLSSQSILATKRLCKWNKEILLKVNKEEMKELKNLIESPELSERMLSFLTRKNKL</sequence>
<keyword evidence="6" id="KW-0378">Hydrolase</keyword>
<evidence type="ECO:0000256" key="6">
    <source>
        <dbReference type="ARBA" id="ARBA00022801"/>
    </source>
</evidence>
<evidence type="ECO:0000256" key="5">
    <source>
        <dbReference type="ARBA" id="ARBA00022490"/>
    </source>
</evidence>
<dbReference type="STRING" id="300112.A0A4S2JTR6"/>
<dbReference type="Gene3D" id="1.10.12.10">
    <property type="entry name" value="Lyase 2-enoyl-coa Hydratase, Chain A, domain 2"/>
    <property type="match status" value="1"/>
</dbReference>
<evidence type="ECO:0000256" key="4">
    <source>
        <dbReference type="ARBA" id="ARBA00012423"/>
    </source>
</evidence>
<dbReference type="GO" id="GO:0005777">
    <property type="term" value="C:peroxisome"/>
    <property type="evidence" value="ECO:0007669"/>
    <property type="project" value="UniProtKB-SubCell"/>
</dbReference>
<evidence type="ECO:0000256" key="7">
    <source>
        <dbReference type="ARBA" id="ARBA00022832"/>
    </source>
</evidence>
<dbReference type="Pfam" id="PF02230">
    <property type="entry name" value="Abhydrolase_2"/>
    <property type="match status" value="1"/>
</dbReference>
<comment type="catalytic activity">
    <reaction evidence="13">
        <text>1-hexadecanoyl-sn-glycero-3-phosphocholine + H2O = sn-glycerol 3-phosphocholine + hexadecanoate + H(+)</text>
        <dbReference type="Rhea" id="RHEA:40435"/>
        <dbReference type="ChEBI" id="CHEBI:7896"/>
        <dbReference type="ChEBI" id="CHEBI:15377"/>
        <dbReference type="ChEBI" id="CHEBI:15378"/>
        <dbReference type="ChEBI" id="CHEBI:16870"/>
        <dbReference type="ChEBI" id="CHEBI:72998"/>
    </reaction>
    <physiologicalReaction direction="left-to-right" evidence="13">
        <dbReference type="Rhea" id="RHEA:40436"/>
    </physiologicalReaction>
</comment>
<evidence type="ECO:0000259" key="14">
    <source>
        <dbReference type="Pfam" id="PF02230"/>
    </source>
</evidence>
<dbReference type="PANTHER" id="PTHR43684:SF1">
    <property type="entry name" value="ENOYL-COA DELTA ISOMERASE 2"/>
    <property type="match status" value="1"/>
</dbReference>
<comment type="similarity">
    <text evidence="3">Belongs to the AB hydrolase superfamily. AB hydrolase 2 family.</text>
</comment>
<dbReference type="EMBL" id="QBLH01003469">
    <property type="protein sequence ID" value="TGZ38107.1"/>
    <property type="molecule type" value="Genomic_DNA"/>
</dbReference>
<dbReference type="GO" id="GO:0004165">
    <property type="term" value="F:delta(3)-delta(2)-enoyl-CoA isomerase activity"/>
    <property type="evidence" value="ECO:0007669"/>
    <property type="project" value="UniProtKB-ARBA"/>
</dbReference>
<dbReference type="Gene3D" id="3.40.50.1820">
    <property type="entry name" value="alpha/beta hydrolase"/>
    <property type="match status" value="1"/>
</dbReference>
<protein>
    <recommendedName>
        <fullName evidence="4">palmitoyl-protein hydrolase</fullName>
        <ecNumber evidence="4">3.1.2.22</ecNumber>
    </recommendedName>
    <alternativeName>
        <fullName evidence="11">Palmitoyl-protein hydrolase</fullName>
    </alternativeName>
</protein>
<dbReference type="Pfam" id="PF00378">
    <property type="entry name" value="ECH_1"/>
    <property type="match status" value="1"/>
</dbReference>
<keyword evidence="7" id="KW-0276">Fatty acid metabolism</keyword>
<dbReference type="PANTHER" id="PTHR43684">
    <property type="match status" value="1"/>
</dbReference>
<keyword evidence="8" id="KW-0443">Lipid metabolism</keyword>
<keyword evidence="9" id="KW-0576">Peroxisome</keyword>
<comment type="catalytic activity">
    <reaction evidence="12">
        <text>S-hexadecanoyl-L-cysteinyl-[protein] + H2O = L-cysteinyl-[protein] + hexadecanoate + H(+)</text>
        <dbReference type="Rhea" id="RHEA:19233"/>
        <dbReference type="Rhea" id="RHEA-COMP:10131"/>
        <dbReference type="Rhea" id="RHEA-COMP:11032"/>
        <dbReference type="ChEBI" id="CHEBI:7896"/>
        <dbReference type="ChEBI" id="CHEBI:15377"/>
        <dbReference type="ChEBI" id="CHEBI:15378"/>
        <dbReference type="ChEBI" id="CHEBI:29950"/>
        <dbReference type="ChEBI" id="CHEBI:74151"/>
        <dbReference type="EC" id="3.1.2.22"/>
    </reaction>
</comment>
<reference evidence="15 16" key="1">
    <citation type="journal article" date="2019" name="Philos. Trans. R. Soc. Lond., B, Biol. Sci.">
        <title>Ant behaviour and brain gene expression of defending hosts depend on the ecological success of the intruding social parasite.</title>
        <authorList>
            <person name="Kaur R."/>
            <person name="Stoldt M."/>
            <person name="Jongepier E."/>
            <person name="Feldmeyer B."/>
            <person name="Menzel F."/>
            <person name="Bornberg-Bauer E."/>
            <person name="Foitzik S."/>
        </authorList>
    </citation>
    <scope>NUCLEOTIDE SEQUENCE [LARGE SCALE GENOMIC DNA]</scope>
    <source>
        <tissue evidence="15">Whole body</tissue>
    </source>
</reference>